<comment type="similarity">
    <text evidence="1">Belongs to the site-specific recombinase resolvase family.</text>
</comment>
<keyword evidence="4" id="KW-0233">DNA recombination</keyword>
<evidence type="ECO:0000256" key="4">
    <source>
        <dbReference type="ARBA" id="ARBA00023172"/>
    </source>
</evidence>
<accession>A0A1A7GEY3</accession>
<dbReference type="PANTHER" id="PTHR30461:SF2">
    <property type="entry name" value="SERINE RECOMBINASE PINE-RELATED"/>
    <property type="match status" value="1"/>
</dbReference>
<keyword evidence="3" id="KW-0238">DNA-binding</keyword>
<organism evidence="6">
    <name type="scientific">biofilter metagenome</name>
    <dbReference type="NCBI Taxonomy" id="1070537"/>
    <lineage>
        <taxon>unclassified sequences</taxon>
        <taxon>metagenomes</taxon>
        <taxon>ecological metagenomes</taxon>
    </lineage>
</organism>
<dbReference type="EMBL" id="LT158604">
    <property type="protein sequence ID" value="CVK35562.1"/>
    <property type="molecule type" value="Genomic_DNA"/>
</dbReference>
<dbReference type="Gene3D" id="3.40.50.1390">
    <property type="entry name" value="Resolvase, N-terminal catalytic domain"/>
    <property type="match status" value="1"/>
</dbReference>
<dbReference type="CDD" id="cd03768">
    <property type="entry name" value="SR_ResInv"/>
    <property type="match status" value="1"/>
</dbReference>
<evidence type="ECO:0000256" key="3">
    <source>
        <dbReference type="ARBA" id="ARBA00023125"/>
    </source>
</evidence>
<keyword evidence="6" id="KW-0614">Plasmid</keyword>
<dbReference type="Pfam" id="PF00239">
    <property type="entry name" value="Resolvase"/>
    <property type="match status" value="1"/>
</dbReference>
<dbReference type="PROSITE" id="PS51736">
    <property type="entry name" value="RECOMBINASES_3"/>
    <property type="match status" value="1"/>
</dbReference>
<geneLocation type="plasmid" evidence="6">
    <name>pMC4</name>
</geneLocation>
<name>A0A1A7GEY3_9ZZZZ</name>
<proteinExistence type="inferred from homology"/>
<dbReference type="GO" id="GO:0015074">
    <property type="term" value="P:DNA integration"/>
    <property type="evidence" value="ECO:0007669"/>
    <property type="project" value="UniProtKB-KW"/>
</dbReference>
<dbReference type="InterPro" id="IPR036162">
    <property type="entry name" value="Resolvase-like_N_sf"/>
</dbReference>
<reference evidence="6" key="1">
    <citation type="journal article" date="2016" name="Sci. Rep.">
        <title>Genomics of high molecular weight plasmids isolated from an on-farm biopurification system.</title>
        <authorList>
            <person name="Martini M.C."/>
            <person name="Wibberg D."/>
            <person name="Lozano M."/>
            <person name="Torres Tejerizo G."/>
            <person name="Albicoro F.J."/>
            <person name="Jaenicke S."/>
            <person name="van Elsas J.D."/>
            <person name="Petroni A."/>
            <person name="Garcillan-Barcia M.P."/>
            <person name="de la Cruz F."/>
            <person name="Schluter A."/>
            <person name="Puhler A."/>
            <person name="Pistorio M."/>
            <person name="Lagares A."/>
            <person name="Del Papa M.F."/>
        </authorList>
    </citation>
    <scope>NUCLEOTIDE SEQUENCE</scope>
    <source>
        <plasmid evidence="6">pMC4</plasmid>
    </source>
</reference>
<dbReference type="SUPFAM" id="SSF53041">
    <property type="entry name" value="Resolvase-like"/>
    <property type="match status" value="1"/>
</dbReference>
<dbReference type="InterPro" id="IPR006120">
    <property type="entry name" value="Resolvase_HTH_dom"/>
</dbReference>
<dbReference type="InterPro" id="IPR050639">
    <property type="entry name" value="SSR_resolvase"/>
</dbReference>
<dbReference type="PANTHER" id="PTHR30461">
    <property type="entry name" value="DNA-INVERTASE FROM LAMBDOID PROPHAGE"/>
    <property type="match status" value="1"/>
</dbReference>
<evidence type="ECO:0000313" key="6">
    <source>
        <dbReference type="EMBL" id="CVK35562.1"/>
    </source>
</evidence>
<dbReference type="Pfam" id="PF02796">
    <property type="entry name" value="HTH_7"/>
    <property type="match status" value="1"/>
</dbReference>
<feature type="domain" description="Resolvase/invertase-type recombinase catalytic" evidence="5">
    <location>
        <begin position="1"/>
        <end position="117"/>
    </location>
</feature>
<evidence type="ECO:0000256" key="2">
    <source>
        <dbReference type="ARBA" id="ARBA00022908"/>
    </source>
</evidence>
<dbReference type="SUPFAM" id="SSF46689">
    <property type="entry name" value="Homeodomain-like"/>
    <property type="match status" value="1"/>
</dbReference>
<dbReference type="PROSITE" id="PS00398">
    <property type="entry name" value="RECOMBINASES_2"/>
    <property type="match status" value="1"/>
</dbReference>
<dbReference type="Gene3D" id="1.10.10.60">
    <property type="entry name" value="Homeodomain-like"/>
    <property type="match status" value="1"/>
</dbReference>
<keyword evidence="2" id="KW-0229">DNA integration</keyword>
<protein>
    <submittedName>
        <fullName evidence="6">DNA-invertase Site-specific recombinase</fullName>
    </submittedName>
</protein>
<dbReference type="GO" id="GO:0000150">
    <property type="term" value="F:DNA strand exchange activity"/>
    <property type="evidence" value="ECO:0007669"/>
    <property type="project" value="InterPro"/>
</dbReference>
<dbReference type="SMART" id="SM00857">
    <property type="entry name" value="Resolvase"/>
    <property type="match status" value="1"/>
</dbReference>
<gene>
    <name evidence="6" type="ORF">MCM2015_pMC4_4</name>
</gene>
<dbReference type="AlphaFoldDB" id="A0A1A7GEY3"/>
<evidence type="ECO:0000259" key="5">
    <source>
        <dbReference type="PROSITE" id="PS51736"/>
    </source>
</evidence>
<dbReference type="InterPro" id="IPR006118">
    <property type="entry name" value="Recombinase_CS"/>
</dbReference>
<dbReference type="InterPro" id="IPR006119">
    <property type="entry name" value="Resolv_N"/>
</dbReference>
<dbReference type="InterPro" id="IPR009057">
    <property type="entry name" value="Homeodomain-like_sf"/>
</dbReference>
<evidence type="ECO:0000256" key="1">
    <source>
        <dbReference type="ARBA" id="ARBA00009913"/>
    </source>
</evidence>
<dbReference type="GO" id="GO:0003677">
    <property type="term" value="F:DNA binding"/>
    <property type="evidence" value="ECO:0007669"/>
    <property type="project" value="UniProtKB-KW"/>
</dbReference>
<sequence>MQLEALQRAGCEVIYQEKQSAVKHRPQLEEVLSVLQRGDVLVVYKLDRLARSLKHLLNILERLAEVGAEIYSLTEAIDTTTPAGRMMVQVLGAVAEFERSLIRERSLAGLVSAYQRGVPLGRRRYATTPETIEAMRAMYLAGGISYAKVAKHFGVSTSTVKRLVTGNVHRTAMPVLSKLLRQ</sequence>